<dbReference type="Proteomes" id="UP000305948">
    <property type="component" value="Unassembled WGS sequence"/>
</dbReference>
<evidence type="ECO:0000256" key="2">
    <source>
        <dbReference type="ARBA" id="ARBA00010524"/>
    </source>
</evidence>
<dbReference type="SUPFAM" id="SSF69593">
    <property type="entry name" value="Glycerol-3-phosphate (1)-acyltransferase"/>
    <property type="match status" value="1"/>
</dbReference>
<dbReference type="GO" id="GO:0007007">
    <property type="term" value="P:inner mitochondrial membrane organization"/>
    <property type="evidence" value="ECO:0007669"/>
    <property type="project" value="TreeGrafter"/>
</dbReference>
<evidence type="ECO:0000259" key="13">
    <source>
        <dbReference type="SMART" id="SM00563"/>
    </source>
</evidence>
<evidence type="ECO:0000256" key="11">
    <source>
        <dbReference type="ARBA" id="ARBA00047906"/>
    </source>
</evidence>
<gene>
    <name evidence="14" type="ORF">OE88DRAFT_1725850</name>
</gene>
<dbReference type="GO" id="GO:0035965">
    <property type="term" value="P:cardiolipin acyl-chain remodeling"/>
    <property type="evidence" value="ECO:0007669"/>
    <property type="project" value="TreeGrafter"/>
</dbReference>
<dbReference type="PANTHER" id="PTHR12497">
    <property type="entry name" value="TAZ PROTEIN TAFAZZIN"/>
    <property type="match status" value="1"/>
</dbReference>
<comment type="similarity">
    <text evidence="2 12">Belongs to the taffazin family.</text>
</comment>
<evidence type="ECO:0000256" key="9">
    <source>
        <dbReference type="ARBA" id="ARBA00023315"/>
    </source>
</evidence>
<dbReference type="GO" id="GO:0005741">
    <property type="term" value="C:mitochondrial outer membrane"/>
    <property type="evidence" value="ECO:0007669"/>
    <property type="project" value="UniProtKB-SubCell"/>
</dbReference>
<evidence type="ECO:0000313" key="15">
    <source>
        <dbReference type="Proteomes" id="UP000305948"/>
    </source>
</evidence>
<dbReference type="CDD" id="cd07989">
    <property type="entry name" value="LPLAT_AGPAT-like"/>
    <property type="match status" value="1"/>
</dbReference>
<evidence type="ECO:0000256" key="12">
    <source>
        <dbReference type="RuleBase" id="RU365062"/>
    </source>
</evidence>
<keyword evidence="5" id="KW-0999">Mitochondrion inner membrane</keyword>
<keyword evidence="9 14" id="KW-0012">Acyltransferase</keyword>
<dbReference type="InterPro" id="IPR002123">
    <property type="entry name" value="Plipid/glycerol_acylTrfase"/>
</dbReference>
<dbReference type="EMBL" id="ML213511">
    <property type="protein sequence ID" value="TFK51525.1"/>
    <property type="molecule type" value="Genomic_DNA"/>
</dbReference>
<dbReference type="GO" id="GO:0005743">
    <property type="term" value="C:mitochondrial inner membrane"/>
    <property type="evidence" value="ECO:0007669"/>
    <property type="project" value="UniProtKB-SubCell"/>
</dbReference>
<dbReference type="PRINTS" id="PR00979">
    <property type="entry name" value="TAFAZZIN"/>
</dbReference>
<evidence type="ECO:0000256" key="8">
    <source>
        <dbReference type="ARBA" id="ARBA00023136"/>
    </source>
</evidence>
<dbReference type="OrthoDB" id="193467at2759"/>
<comment type="catalytic activity">
    <reaction evidence="11">
        <text>1'-[1,2-diacyl-sn-glycero-3-phospho],3'-[1-acyl-sn-glycero-3-phospho]-glycerol + a 1,2-diacyl-sn-glycero-3-phosphocholine = a cardiolipin + a 1-acyl-sn-glycero-3-phosphocholine</text>
        <dbReference type="Rhea" id="RHEA:33731"/>
        <dbReference type="ChEBI" id="CHEBI:57643"/>
        <dbReference type="ChEBI" id="CHEBI:58168"/>
        <dbReference type="ChEBI" id="CHEBI:62237"/>
        <dbReference type="ChEBI" id="CHEBI:64743"/>
    </reaction>
    <physiologicalReaction direction="left-to-right" evidence="11">
        <dbReference type="Rhea" id="RHEA:33732"/>
    </physiologicalReaction>
    <physiologicalReaction direction="right-to-left" evidence="11">
        <dbReference type="Rhea" id="RHEA:33733"/>
    </physiologicalReaction>
</comment>
<keyword evidence="15" id="KW-1185">Reference proteome</keyword>
<evidence type="ECO:0000256" key="6">
    <source>
        <dbReference type="ARBA" id="ARBA00023098"/>
    </source>
</evidence>
<dbReference type="Pfam" id="PF01553">
    <property type="entry name" value="Acyltransferase"/>
    <property type="match status" value="1"/>
</dbReference>
<protein>
    <recommendedName>
        <fullName evidence="12">Tafazzin family protein</fullName>
    </recommendedName>
</protein>
<evidence type="ECO:0000256" key="7">
    <source>
        <dbReference type="ARBA" id="ARBA00023128"/>
    </source>
</evidence>
<name>A0A5C3N3F0_9AGAM</name>
<proteinExistence type="inferred from homology"/>
<evidence type="ECO:0000256" key="4">
    <source>
        <dbReference type="ARBA" id="ARBA00022787"/>
    </source>
</evidence>
<evidence type="ECO:0000256" key="5">
    <source>
        <dbReference type="ARBA" id="ARBA00022792"/>
    </source>
</evidence>
<organism evidence="14 15">
    <name type="scientific">Heliocybe sulcata</name>
    <dbReference type="NCBI Taxonomy" id="5364"/>
    <lineage>
        <taxon>Eukaryota</taxon>
        <taxon>Fungi</taxon>
        <taxon>Dikarya</taxon>
        <taxon>Basidiomycota</taxon>
        <taxon>Agaricomycotina</taxon>
        <taxon>Agaricomycetes</taxon>
        <taxon>Gloeophyllales</taxon>
        <taxon>Gloeophyllaceae</taxon>
        <taxon>Heliocybe</taxon>
    </lineage>
</organism>
<evidence type="ECO:0000313" key="14">
    <source>
        <dbReference type="EMBL" id="TFK51525.1"/>
    </source>
</evidence>
<keyword evidence="6" id="KW-0443">Lipid metabolism</keyword>
<comment type="subcellular location">
    <subcellularLocation>
        <location evidence="1">Mitochondrion inner membrane</location>
        <topology evidence="1">Peripheral membrane protein</topology>
        <orientation evidence="1">Intermembrane side</orientation>
    </subcellularLocation>
    <subcellularLocation>
        <location evidence="10">Mitochondrion outer membrane</location>
        <topology evidence="10">Peripheral membrane protein</topology>
        <orientation evidence="10">Intermembrane side</orientation>
    </subcellularLocation>
</comment>
<dbReference type="PANTHER" id="PTHR12497:SF0">
    <property type="entry name" value="TAFAZZIN"/>
    <property type="match status" value="1"/>
</dbReference>
<dbReference type="InterPro" id="IPR000872">
    <property type="entry name" value="Tafazzin"/>
</dbReference>
<keyword evidence="8" id="KW-0472">Membrane</keyword>
<reference evidence="14 15" key="1">
    <citation type="journal article" date="2019" name="Nat. Ecol. Evol.">
        <title>Megaphylogeny resolves global patterns of mushroom evolution.</title>
        <authorList>
            <person name="Varga T."/>
            <person name="Krizsan K."/>
            <person name="Foldi C."/>
            <person name="Dima B."/>
            <person name="Sanchez-Garcia M."/>
            <person name="Sanchez-Ramirez S."/>
            <person name="Szollosi G.J."/>
            <person name="Szarkandi J.G."/>
            <person name="Papp V."/>
            <person name="Albert L."/>
            <person name="Andreopoulos W."/>
            <person name="Angelini C."/>
            <person name="Antonin V."/>
            <person name="Barry K.W."/>
            <person name="Bougher N.L."/>
            <person name="Buchanan P."/>
            <person name="Buyck B."/>
            <person name="Bense V."/>
            <person name="Catcheside P."/>
            <person name="Chovatia M."/>
            <person name="Cooper J."/>
            <person name="Damon W."/>
            <person name="Desjardin D."/>
            <person name="Finy P."/>
            <person name="Geml J."/>
            <person name="Haridas S."/>
            <person name="Hughes K."/>
            <person name="Justo A."/>
            <person name="Karasinski D."/>
            <person name="Kautmanova I."/>
            <person name="Kiss B."/>
            <person name="Kocsube S."/>
            <person name="Kotiranta H."/>
            <person name="LaButti K.M."/>
            <person name="Lechner B.E."/>
            <person name="Liimatainen K."/>
            <person name="Lipzen A."/>
            <person name="Lukacs Z."/>
            <person name="Mihaltcheva S."/>
            <person name="Morgado L.N."/>
            <person name="Niskanen T."/>
            <person name="Noordeloos M.E."/>
            <person name="Ohm R.A."/>
            <person name="Ortiz-Santana B."/>
            <person name="Ovrebo C."/>
            <person name="Racz N."/>
            <person name="Riley R."/>
            <person name="Savchenko A."/>
            <person name="Shiryaev A."/>
            <person name="Soop K."/>
            <person name="Spirin V."/>
            <person name="Szebenyi C."/>
            <person name="Tomsovsky M."/>
            <person name="Tulloss R.E."/>
            <person name="Uehling J."/>
            <person name="Grigoriev I.V."/>
            <person name="Vagvolgyi C."/>
            <person name="Papp T."/>
            <person name="Martin F.M."/>
            <person name="Miettinen O."/>
            <person name="Hibbett D.S."/>
            <person name="Nagy L.G."/>
        </authorList>
    </citation>
    <scope>NUCLEOTIDE SEQUENCE [LARGE SCALE GENOMIC DNA]</scope>
    <source>
        <strain evidence="14 15">OMC1185</strain>
    </source>
</reference>
<keyword evidence="4" id="KW-1000">Mitochondrion outer membrane</keyword>
<keyword evidence="7" id="KW-0496">Mitochondrion</keyword>
<evidence type="ECO:0000256" key="3">
    <source>
        <dbReference type="ARBA" id="ARBA00022679"/>
    </source>
</evidence>
<dbReference type="GO" id="GO:0047184">
    <property type="term" value="F:1-acylglycerophosphocholine O-acyltransferase activity"/>
    <property type="evidence" value="ECO:0007669"/>
    <property type="project" value="TreeGrafter"/>
</dbReference>
<dbReference type="SMART" id="SM00563">
    <property type="entry name" value="PlsC"/>
    <property type="match status" value="1"/>
</dbReference>
<sequence length="309" mass="34314">MAASFLSRANVATVGLTCKAFLKIGFCSSVSITGLDILLQALQSRERENGRGIVTVANHLSTLDDPLLWGIMPWRTYFNERTTRWALGAHDIIFTNPIFSAFFRHGQVLETFRGKGIYQPSVDTAVAKLNGGGWVHLFGEGKVYQPKDYHEEHGVAHLARFKWGIGRMLMETNLPPIIIPTWITGFDKLMPEGRSTPYKFFPRPGVDLSVTFGSPIPAEKIQSALASINRDPADVHIPSSTSQSGNVKHGGGWIGETIAHSVPAYTQRYREHDGKLWEEMARVRSEVTEVIRREVEALGRSVSGDRLGK</sequence>
<dbReference type="STRING" id="5364.A0A5C3N3F0"/>
<feature type="domain" description="Phospholipid/glycerol acyltransferase" evidence="13">
    <location>
        <begin position="53"/>
        <end position="186"/>
    </location>
</feature>
<evidence type="ECO:0000256" key="1">
    <source>
        <dbReference type="ARBA" id="ARBA00004137"/>
    </source>
</evidence>
<evidence type="ECO:0000256" key="10">
    <source>
        <dbReference type="ARBA" id="ARBA00024323"/>
    </source>
</evidence>
<dbReference type="AlphaFoldDB" id="A0A5C3N3F0"/>
<accession>A0A5C3N3F0</accession>
<keyword evidence="3 14" id="KW-0808">Transferase</keyword>